<protein>
    <recommendedName>
        <fullName evidence="4">Copper(I)-binding protein</fullName>
    </recommendedName>
</protein>
<dbReference type="InterPro" id="IPR007410">
    <property type="entry name" value="LpqE-like"/>
</dbReference>
<dbReference type="Pfam" id="PF04314">
    <property type="entry name" value="PCuAC"/>
    <property type="match status" value="1"/>
</dbReference>
<evidence type="ECO:0000313" key="2">
    <source>
        <dbReference type="EMBL" id="SLJ88200.1"/>
    </source>
</evidence>
<dbReference type="STRING" id="428990.SAMN06295987_101764"/>
<dbReference type="InterPro" id="IPR058248">
    <property type="entry name" value="Lxx211020-like"/>
</dbReference>
<feature type="region of interest" description="Disordered" evidence="1">
    <location>
        <begin position="54"/>
        <end position="74"/>
    </location>
</feature>
<name>A0A1U6GXP1_9SPHN</name>
<evidence type="ECO:0000313" key="3">
    <source>
        <dbReference type="Proteomes" id="UP000190989"/>
    </source>
</evidence>
<dbReference type="Gene3D" id="2.60.40.1890">
    <property type="entry name" value="PCu(A)C copper chaperone"/>
    <property type="match status" value="1"/>
</dbReference>
<dbReference type="SUPFAM" id="SSF110087">
    <property type="entry name" value="DR1885-like metal-binding protein"/>
    <property type="match status" value="1"/>
</dbReference>
<proteinExistence type="predicted"/>
<dbReference type="PANTHER" id="PTHR36302:SF1">
    <property type="entry name" value="COPPER CHAPERONE PCU(A)C"/>
    <property type="match status" value="1"/>
</dbReference>
<feature type="region of interest" description="Disordered" evidence="1">
    <location>
        <begin position="187"/>
        <end position="208"/>
    </location>
</feature>
<reference evidence="3" key="1">
    <citation type="submission" date="2017-02" db="EMBL/GenBank/DDBJ databases">
        <authorList>
            <person name="Varghese N."/>
            <person name="Submissions S."/>
        </authorList>
    </citation>
    <scope>NUCLEOTIDE SEQUENCE [LARGE SCALE GENOMIC DNA]</scope>
    <source>
        <strain evidence="3">SM117</strain>
    </source>
</reference>
<gene>
    <name evidence="2" type="ORF">SAMN06295987_101764</name>
</gene>
<organism evidence="2 3">
    <name type="scientific">Novosphingobium mathurense</name>
    <dbReference type="NCBI Taxonomy" id="428990"/>
    <lineage>
        <taxon>Bacteria</taxon>
        <taxon>Pseudomonadati</taxon>
        <taxon>Pseudomonadota</taxon>
        <taxon>Alphaproteobacteria</taxon>
        <taxon>Sphingomonadales</taxon>
        <taxon>Sphingomonadaceae</taxon>
        <taxon>Novosphingobium</taxon>
    </lineage>
</organism>
<dbReference type="PANTHER" id="PTHR36302">
    <property type="entry name" value="BLR7088 PROTEIN"/>
    <property type="match status" value="1"/>
</dbReference>
<evidence type="ECO:0000256" key="1">
    <source>
        <dbReference type="SAM" id="MobiDB-lite"/>
    </source>
</evidence>
<keyword evidence="3" id="KW-1185">Reference proteome</keyword>
<dbReference type="Proteomes" id="UP000190989">
    <property type="component" value="Unassembled WGS sequence"/>
</dbReference>
<sequence length="208" mass="21497">MEQDRLNGITPANFSRVSRKDMSEVKIFRSVAVASVLAIAASLAACQQSEAPADNATEAADSGNPDAKPGISGSDGRMILPVVAGRPGAVYFTIRNDGPQSATLVGVHVAGAGEVQMHKTEGGRMTSVDSLEIAPGGILEFAPGGYHVMAFDIDDTLKSGENAELTLTFSDGDKLSMPLTVETMGGGMDHAGMEGGSMDDGSMAEMHH</sequence>
<evidence type="ECO:0008006" key="4">
    <source>
        <dbReference type="Google" id="ProtNLM"/>
    </source>
</evidence>
<feature type="compositionally biased region" description="Low complexity" evidence="1">
    <location>
        <begin position="199"/>
        <end position="208"/>
    </location>
</feature>
<dbReference type="AlphaFoldDB" id="A0A1U6GXP1"/>
<dbReference type="InterPro" id="IPR036182">
    <property type="entry name" value="PCuAC_sf"/>
</dbReference>
<dbReference type="EMBL" id="FVZE01000001">
    <property type="protein sequence ID" value="SLJ88200.1"/>
    <property type="molecule type" value="Genomic_DNA"/>
</dbReference>
<accession>A0A1U6GXP1</accession>